<accession>A0A4Y3RP26</accession>
<proteinExistence type="predicted"/>
<sequence length="68" mass="7136">MGGPEGGQQGVLEGVGGLLAVSQRAQGHRPQTVAMTPHKLTEGVRVPGDMARQELLVACGLVYRSVQR</sequence>
<dbReference type="EMBL" id="BJMN01000034">
    <property type="protein sequence ID" value="GEB59526.1"/>
    <property type="molecule type" value="Genomic_DNA"/>
</dbReference>
<protein>
    <submittedName>
        <fullName evidence="1">Uncharacterized protein</fullName>
    </submittedName>
</protein>
<dbReference type="AlphaFoldDB" id="A0A4Y3RP26"/>
<dbReference type="Proteomes" id="UP000315226">
    <property type="component" value="Unassembled WGS sequence"/>
</dbReference>
<comment type="caution">
    <text evidence="1">The sequence shown here is derived from an EMBL/GenBank/DDBJ whole genome shotgun (WGS) entry which is preliminary data.</text>
</comment>
<organism evidence="1 2">
    <name type="scientific">Streptomyces gardneri</name>
    <dbReference type="NCBI Taxonomy" id="66892"/>
    <lineage>
        <taxon>Bacteria</taxon>
        <taxon>Bacillati</taxon>
        <taxon>Actinomycetota</taxon>
        <taxon>Actinomycetes</taxon>
        <taxon>Kitasatosporales</taxon>
        <taxon>Streptomycetaceae</taxon>
        <taxon>Streptomyces</taxon>
    </lineage>
</organism>
<reference evidence="1 2" key="1">
    <citation type="submission" date="2019-06" db="EMBL/GenBank/DDBJ databases">
        <title>Whole genome shotgun sequence of Streptomyces gardneri NBRC 12865.</title>
        <authorList>
            <person name="Hosoyama A."/>
            <person name="Uohara A."/>
            <person name="Ohji S."/>
            <person name="Ichikawa N."/>
        </authorList>
    </citation>
    <scope>NUCLEOTIDE SEQUENCE [LARGE SCALE GENOMIC DNA]</scope>
    <source>
        <strain evidence="1 2">NBRC 12865</strain>
    </source>
</reference>
<gene>
    <name evidence="1" type="ORF">SGA01_51310</name>
</gene>
<name>A0A4Y3RP26_9ACTN</name>
<evidence type="ECO:0000313" key="1">
    <source>
        <dbReference type="EMBL" id="GEB59526.1"/>
    </source>
</evidence>
<keyword evidence="2" id="KW-1185">Reference proteome</keyword>
<evidence type="ECO:0000313" key="2">
    <source>
        <dbReference type="Proteomes" id="UP000315226"/>
    </source>
</evidence>